<evidence type="ECO:0000259" key="13">
    <source>
        <dbReference type="PROSITE" id="PS50862"/>
    </source>
</evidence>
<protein>
    <recommendedName>
        <fullName evidence="2 11">Lysine--tRNA ligase</fullName>
        <ecNumber evidence="2 11">6.1.1.6</ecNumber>
    </recommendedName>
    <alternativeName>
        <fullName evidence="9 11">Lysyl-tRNA synthetase</fullName>
    </alternativeName>
</protein>
<keyword evidence="3" id="KW-0436">Ligase</keyword>
<dbReference type="InterPro" id="IPR012340">
    <property type="entry name" value="NA-bd_OB-fold"/>
</dbReference>
<dbReference type="NCBIfam" id="TIGR00499">
    <property type="entry name" value="lysS_bact"/>
    <property type="match status" value="1"/>
</dbReference>
<evidence type="ECO:0000256" key="7">
    <source>
        <dbReference type="ARBA" id="ARBA00022917"/>
    </source>
</evidence>
<dbReference type="InterPro" id="IPR044136">
    <property type="entry name" value="Lys-tRNA-ligase_II_N"/>
</dbReference>
<dbReference type="InterPro" id="IPR002313">
    <property type="entry name" value="Lys-tRNA-ligase_II"/>
</dbReference>
<feature type="compositionally biased region" description="Basic and acidic residues" evidence="12">
    <location>
        <begin position="680"/>
        <end position="689"/>
    </location>
</feature>
<dbReference type="GO" id="GO:0005739">
    <property type="term" value="C:mitochondrion"/>
    <property type="evidence" value="ECO:0007669"/>
    <property type="project" value="EnsemblPlants"/>
</dbReference>
<dbReference type="AlphaFoldDB" id="A0A388K3Y4"/>
<keyword evidence="5" id="KW-0547">Nucleotide-binding</keyword>
<evidence type="ECO:0000256" key="3">
    <source>
        <dbReference type="ARBA" id="ARBA00022598"/>
    </source>
</evidence>
<dbReference type="Gramene" id="GBG64772">
    <property type="protein sequence ID" value="GBG64772"/>
    <property type="gene ID" value="CBR_g46728"/>
</dbReference>
<dbReference type="InterPro" id="IPR004365">
    <property type="entry name" value="NA-bd_OB_tRNA"/>
</dbReference>
<sequence>MSVVRLPARCCASMSALSVIPAEITGLRCRPLIKSLRGRRRYFPCVGGISAAREPPLLAWSSRKSFFGGSSSRATTGKVLAGESVEVAMRSSNSAFPAQTSSSPMLVPLTCRSGTGLCNSMTGYCARETTWLRGTATCAIPPRNAGKVAMEMSGGGGGGGCETAQVAVDDVASNQQSERRRASSRQRGAGGGDGRGRGGGGGGGGVRGGGGAIGGSVDSTSSREDVRAIRLKKVEELRAEGVDPFAYNFARTHLAAELQDKYRDLDNAAEAAGETDHVAVAGRIVARRVFGKLAFLTIKDDSGTIQLYCEKQRLDDSAAGPDAFARIKGVLDVGDIIGAQGTLKRTEKGELSVVIKQYKLLTKSLLPLPDKWHGLTDVEKRYRQRYVDLIVNPGVADVFRTRAKITSVLRKFLEERGFLEIETPVLQGSAGGADARPFITHHNALGRDMYLRIATELHLKRMVVGGFERVFEIGRIFRNEGISTRHNPEFTSVEVYQAYADYFDMMDLTEEVVRSCALAACGGLDITYQGVQIDLSIPWRRATMHDLVREVTGVDFSAFGDDDVALARSAAAQALGRSTSTSVSALFADCPSVGHVLNELFEQAVEQTLIQPTFVLDHPIEISPLAKPHRSRRGVVERFELFIYGREMANAFSELTDPIDQRRRLERQVLAHNQKVVEAAEKAKSKAGEMGEEEERGSEDGKKKDGGREGMQEEEKKEEEEEEDAYEVKMDDDFVTALEYGMPPTAGMGLGIDRLVMLLTDSASIRDVIAFPILKVP</sequence>
<feature type="region of interest" description="Disordered" evidence="12">
    <location>
        <begin position="680"/>
        <end position="728"/>
    </location>
</feature>
<dbReference type="GO" id="GO:0046872">
    <property type="term" value="F:metal ion binding"/>
    <property type="evidence" value="ECO:0007669"/>
    <property type="project" value="UniProtKB-KW"/>
</dbReference>
<dbReference type="HAMAP" id="MF_00252">
    <property type="entry name" value="Lys_tRNA_synth_class2"/>
    <property type="match status" value="1"/>
</dbReference>
<dbReference type="InterPro" id="IPR004364">
    <property type="entry name" value="Aa-tRNA-synt_II"/>
</dbReference>
<evidence type="ECO:0000256" key="5">
    <source>
        <dbReference type="ARBA" id="ARBA00022741"/>
    </source>
</evidence>
<dbReference type="InterPro" id="IPR045864">
    <property type="entry name" value="aa-tRNA-synth_II/BPL/LPL"/>
</dbReference>
<keyword evidence="8" id="KW-0030">Aminoacyl-tRNA synthetase</keyword>
<evidence type="ECO:0000256" key="6">
    <source>
        <dbReference type="ARBA" id="ARBA00022840"/>
    </source>
</evidence>
<evidence type="ECO:0000313" key="15">
    <source>
        <dbReference type="Proteomes" id="UP000265515"/>
    </source>
</evidence>
<dbReference type="CDD" id="cd04322">
    <property type="entry name" value="LysRS_N"/>
    <property type="match status" value="1"/>
</dbReference>
<dbReference type="InterPro" id="IPR006195">
    <property type="entry name" value="aa-tRNA-synth_II"/>
</dbReference>
<dbReference type="GO" id="GO:0009507">
    <property type="term" value="C:chloroplast"/>
    <property type="evidence" value="ECO:0007669"/>
    <property type="project" value="EnsemblPlants"/>
</dbReference>
<organism evidence="14 15">
    <name type="scientific">Chara braunii</name>
    <name type="common">Braun's stonewort</name>
    <dbReference type="NCBI Taxonomy" id="69332"/>
    <lineage>
        <taxon>Eukaryota</taxon>
        <taxon>Viridiplantae</taxon>
        <taxon>Streptophyta</taxon>
        <taxon>Charophyceae</taxon>
        <taxon>Charales</taxon>
        <taxon>Characeae</taxon>
        <taxon>Chara</taxon>
    </lineage>
</organism>
<dbReference type="GO" id="GO:0006430">
    <property type="term" value="P:lysyl-tRNA aminoacylation"/>
    <property type="evidence" value="ECO:0007669"/>
    <property type="project" value="InterPro"/>
</dbReference>
<dbReference type="Pfam" id="PF01336">
    <property type="entry name" value="tRNA_anti-codon"/>
    <property type="match status" value="1"/>
</dbReference>
<feature type="region of interest" description="Disordered" evidence="12">
    <location>
        <begin position="171"/>
        <end position="220"/>
    </location>
</feature>
<gene>
    <name evidence="14" type="ORF">CBR_g46728</name>
</gene>
<dbReference type="STRING" id="69332.A0A388K3Y4"/>
<dbReference type="OMA" id="MNMTEEI"/>
<dbReference type="EC" id="6.1.1.6" evidence="2 11"/>
<dbReference type="PANTHER" id="PTHR42918">
    <property type="entry name" value="LYSYL-TRNA SYNTHETASE"/>
    <property type="match status" value="1"/>
</dbReference>
<dbReference type="EMBL" id="BFEA01000054">
    <property type="protein sequence ID" value="GBG64772.1"/>
    <property type="molecule type" value="Genomic_DNA"/>
</dbReference>
<dbReference type="GO" id="GO:0005524">
    <property type="term" value="F:ATP binding"/>
    <property type="evidence" value="ECO:0007669"/>
    <property type="project" value="UniProtKB-KW"/>
</dbReference>
<feature type="compositionally biased region" description="Gly residues" evidence="12">
    <location>
        <begin position="188"/>
        <end position="214"/>
    </location>
</feature>
<dbReference type="Gene3D" id="2.40.50.140">
    <property type="entry name" value="Nucleic acid-binding proteins"/>
    <property type="match status" value="1"/>
</dbReference>
<evidence type="ECO:0000256" key="4">
    <source>
        <dbReference type="ARBA" id="ARBA00022723"/>
    </source>
</evidence>
<evidence type="ECO:0000256" key="2">
    <source>
        <dbReference type="ARBA" id="ARBA00013166"/>
    </source>
</evidence>
<comment type="catalytic activity">
    <reaction evidence="10 11">
        <text>tRNA(Lys) + L-lysine + ATP = L-lysyl-tRNA(Lys) + AMP + diphosphate</text>
        <dbReference type="Rhea" id="RHEA:20792"/>
        <dbReference type="Rhea" id="RHEA-COMP:9696"/>
        <dbReference type="Rhea" id="RHEA-COMP:9697"/>
        <dbReference type="ChEBI" id="CHEBI:30616"/>
        <dbReference type="ChEBI" id="CHEBI:32551"/>
        <dbReference type="ChEBI" id="CHEBI:33019"/>
        <dbReference type="ChEBI" id="CHEBI:78442"/>
        <dbReference type="ChEBI" id="CHEBI:78529"/>
        <dbReference type="ChEBI" id="CHEBI:456215"/>
        <dbReference type="EC" id="6.1.1.6"/>
    </reaction>
</comment>
<proteinExistence type="inferred from homology"/>
<dbReference type="InterPro" id="IPR018149">
    <property type="entry name" value="Lys-tRNA-synth_II_C"/>
</dbReference>
<dbReference type="PROSITE" id="PS50862">
    <property type="entry name" value="AA_TRNA_LIGASE_II"/>
    <property type="match status" value="1"/>
</dbReference>
<evidence type="ECO:0000256" key="8">
    <source>
        <dbReference type="ARBA" id="ARBA00023146"/>
    </source>
</evidence>
<dbReference type="SUPFAM" id="SSF55681">
    <property type="entry name" value="Class II aaRS and biotin synthetases"/>
    <property type="match status" value="1"/>
</dbReference>
<dbReference type="GO" id="GO:0000049">
    <property type="term" value="F:tRNA binding"/>
    <property type="evidence" value="ECO:0007669"/>
    <property type="project" value="TreeGrafter"/>
</dbReference>
<name>A0A388K3Y4_CHABU</name>
<evidence type="ECO:0000256" key="10">
    <source>
        <dbReference type="ARBA" id="ARBA00048573"/>
    </source>
</evidence>
<dbReference type="FunFam" id="2.40.50.140:FF:000024">
    <property type="entry name" value="Lysine--tRNA ligase"/>
    <property type="match status" value="1"/>
</dbReference>
<evidence type="ECO:0000256" key="11">
    <source>
        <dbReference type="RuleBase" id="RU003748"/>
    </source>
</evidence>
<reference evidence="14 15" key="1">
    <citation type="journal article" date="2018" name="Cell">
        <title>The Chara Genome: Secondary Complexity and Implications for Plant Terrestrialization.</title>
        <authorList>
            <person name="Nishiyama T."/>
            <person name="Sakayama H."/>
            <person name="Vries J.D."/>
            <person name="Buschmann H."/>
            <person name="Saint-Marcoux D."/>
            <person name="Ullrich K.K."/>
            <person name="Haas F.B."/>
            <person name="Vanderstraeten L."/>
            <person name="Becker D."/>
            <person name="Lang D."/>
            <person name="Vosolsobe S."/>
            <person name="Rombauts S."/>
            <person name="Wilhelmsson P.K.I."/>
            <person name="Janitza P."/>
            <person name="Kern R."/>
            <person name="Heyl A."/>
            <person name="Rumpler F."/>
            <person name="Villalobos L.I.A.C."/>
            <person name="Clay J.M."/>
            <person name="Skokan R."/>
            <person name="Toyoda A."/>
            <person name="Suzuki Y."/>
            <person name="Kagoshima H."/>
            <person name="Schijlen E."/>
            <person name="Tajeshwar N."/>
            <person name="Catarino B."/>
            <person name="Hetherington A.J."/>
            <person name="Saltykova A."/>
            <person name="Bonnot C."/>
            <person name="Breuninger H."/>
            <person name="Symeonidi A."/>
            <person name="Radhakrishnan G.V."/>
            <person name="Van Nieuwerburgh F."/>
            <person name="Deforce D."/>
            <person name="Chang C."/>
            <person name="Karol K.G."/>
            <person name="Hedrich R."/>
            <person name="Ulvskov P."/>
            <person name="Glockner G."/>
            <person name="Delwiche C.F."/>
            <person name="Petrasek J."/>
            <person name="Van de Peer Y."/>
            <person name="Friml J."/>
            <person name="Beilby M."/>
            <person name="Dolan L."/>
            <person name="Kohara Y."/>
            <person name="Sugano S."/>
            <person name="Fujiyama A."/>
            <person name="Delaux P.-M."/>
            <person name="Quint M."/>
            <person name="TheiBen G."/>
            <person name="Hagemann M."/>
            <person name="Harholt J."/>
            <person name="Dunand C."/>
            <person name="Zachgo S."/>
            <person name="Langdale J."/>
            <person name="Maumus F."/>
            <person name="Straeten D.V.D."/>
            <person name="Gould S.B."/>
            <person name="Rensing S.A."/>
        </authorList>
    </citation>
    <scope>NUCLEOTIDE SEQUENCE [LARGE SCALE GENOMIC DNA]</scope>
    <source>
        <strain evidence="14 15">S276</strain>
    </source>
</reference>
<keyword evidence="15" id="KW-1185">Reference proteome</keyword>
<dbReference type="PRINTS" id="PR00982">
    <property type="entry name" value="TRNASYNTHLYS"/>
</dbReference>
<keyword evidence="7" id="KW-0648">Protein biosynthesis</keyword>
<dbReference type="SUPFAM" id="SSF50249">
    <property type="entry name" value="Nucleic acid-binding proteins"/>
    <property type="match status" value="1"/>
</dbReference>
<dbReference type="Proteomes" id="UP000265515">
    <property type="component" value="Unassembled WGS sequence"/>
</dbReference>
<feature type="compositionally biased region" description="Acidic residues" evidence="12">
    <location>
        <begin position="716"/>
        <end position="725"/>
    </location>
</feature>
<evidence type="ECO:0000256" key="1">
    <source>
        <dbReference type="ARBA" id="ARBA00008226"/>
    </source>
</evidence>
<dbReference type="CDD" id="cd00775">
    <property type="entry name" value="LysRS_core"/>
    <property type="match status" value="1"/>
</dbReference>
<dbReference type="OrthoDB" id="21243at2759"/>
<dbReference type="Pfam" id="PF00152">
    <property type="entry name" value="tRNA-synt_2"/>
    <property type="match status" value="2"/>
</dbReference>
<keyword evidence="6" id="KW-0067">ATP-binding</keyword>
<keyword evidence="4" id="KW-0479">Metal-binding</keyword>
<dbReference type="GO" id="GO:0003729">
    <property type="term" value="F:mRNA binding"/>
    <property type="evidence" value="ECO:0007669"/>
    <property type="project" value="EnsemblPlants"/>
</dbReference>
<dbReference type="GO" id="GO:0005829">
    <property type="term" value="C:cytosol"/>
    <property type="evidence" value="ECO:0007669"/>
    <property type="project" value="TreeGrafter"/>
</dbReference>
<dbReference type="NCBIfam" id="NF001756">
    <property type="entry name" value="PRK00484.1"/>
    <property type="match status" value="1"/>
</dbReference>
<dbReference type="Gene3D" id="3.30.930.10">
    <property type="entry name" value="Bira Bifunctional Protein, Domain 2"/>
    <property type="match status" value="1"/>
</dbReference>
<evidence type="ECO:0000313" key="14">
    <source>
        <dbReference type="EMBL" id="GBG64772.1"/>
    </source>
</evidence>
<dbReference type="PANTHER" id="PTHR42918:SF15">
    <property type="entry name" value="LYSINE--TRNA LIGASE, CHLOROPLASTIC_MITOCHONDRIAL"/>
    <property type="match status" value="1"/>
</dbReference>
<dbReference type="GO" id="GO:0004824">
    <property type="term" value="F:lysine-tRNA ligase activity"/>
    <property type="evidence" value="ECO:0007669"/>
    <property type="project" value="UniProtKB-EC"/>
</dbReference>
<comment type="similarity">
    <text evidence="1">Belongs to the class-II aminoacyl-tRNA synthetase family.</text>
</comment>
<feature type="domain" description="Aminoacyl-transfer RNA synthetases class-II family profile" evidence="13">
    <location>
        <begin position="399"/>
        <end position="772"/>
    </location>
</feature>
<evidence type="ECO:0000256" key="12">
    <source>
        <dbReference type="SAM" id="MobiDB-lite"/>
    </source>
</evidence>
<accession>A0A388K3Y4</accession>
<feature type="compositionally biased region" description="Basic and acidic residues" evidence="12">
    <location>
        <begin position="698"/>
        <end position="715"/>
    </location>
</feature>
<comment type="caution">
    <text evidence="14">The sequence shown here is derived from an EMBL/GenBank/DDBJ whole genome shotgun (WGS) entry which is preliminary data.</text>
</comment>
<evidence type="ECO:0000256" key="9">
    <source>
        <dbReference type="ARBA" id="ARBA00030563"/>
    </source>
</evidence>